<dbReference type="InterPro" id="IPR008972">
    <property type="entry name" value="Cupredoxin"/>
</dbReference>
<dbReference type="InterPro" id="IPR045087">
    <property type="entry name" value="Cu-oxidase_fam"/>
</dbReference>
<keyword evidence="5" id="KW-1185">Reference proteome</keyword>
<accession>A0ABR0UDR1</accession>
<feature type="domain" description="Plastocyanin-like" evidence="3">
    <location>
        <begin position="79"/>
        <end position="135"/>
    </location>
</feature>
<sequence>MSHKISTSNFSSQSTWNQSLRPSKQNKLPGPKRDEILLREQRIFRAAKHALLQAHYSAIERVYRPDFPMSPEVGLVTTGTPPNNTMVSNGTKVVVLPFNSSVEVILQDTSILGAESHPLHLHGFNFFVVGQGFETLIPNRTLGISILLIPLRGTLCAIWGLGCYQILNRRTIQGYGLCIATLRFTRAGFEDGLVGFGWKASKSKAAPPTKRSSKC</sequence>
<feature type="compositionally biased region" description="Polar residues" evidence="2">
    <location>
        <begin position="1"/>
        <end position="26"/>
    </location>
</feature>
<comment type="similarity">
    <text evidence="1">Belongs to the multicopper oxidase family.</text>
</comment>
<evidence type="ECO:0000313" key="5">
    <source>
        <dbReference type="Proteomes" id="UP001318860"/>
    </source>
</evidence>
<dbReference type="InterPro" id="IPR011706">
    <property type="entry name" value="Cu-oxidase_C"/>
</dbReference>
<name>A0ABR0UDR1_REHGL</name>
<dbReference type="SUPFAM" id="SSF49503">
    <property type="entry name" value="Cupredoxins"/>
    <property type="match status" value="1"/>
</dbReference>
<protein>
    <recommendedName>
        <fullName evidence="3">Plastocyanin-like domain-containing protein</fullName>
    </recommendedName>
</protein>
<comment type="caution">
    <text evidence="4">The sequence shown here is derived from an EMBL/GenBank/DDBJ whole genome shotgun (WGS) entry which is preliminary data.</text>
</comment>
<dbReference type="EMBL" id="JABTTQ020003093">
    <property type="protein sequence ID" value="KAK6120345.1"/>
    <property type="molecule type" value="Genomic_DNA"/>
</dbReference>
<dbReference type="Proteomes" id="UP001318860">
    <property type="component" value="Unassembled WGS sequence"/>
</dbReference>
<gene>
    <name evidence="4" type="ORF">DH2020_046036</name>
</gene>
<dbReference type="Gene3D" id="2.60.40.420">
    <property type="entry name" value="Cupredoxins - blue copper proteins"/>
    <property type="match status" value="1"/>
</dbReference>
<evidence type="ECO:0000256" key="2">
    <source>
        <dbReference type="SAM" id="MobiDB-lite"/>
    </source>
</evidence>
<feature type="region of interest" description="Disordered" evidence="2">
    <location>
        <begin position="1"/>
        <end position="32"/>
    </location>
</feature>
<organism evidence="4 5">
    <name type="scientific">Rehmannia glutinosa</name>
    <name type="common">Chinese foxglove</name>
    <dbReference type="NCBI Taxonomy" id="99300"/>
    <lineage>
        <taxon>Eukaryota</taxon>
        <taxon>Viridiplantae</taxon>
        <taxon>Streptophyta</taxon>
        <taxon>Embryophyta</taxon>
        <taxon>Tracheophyta</taxon>
        <taxon>Spermatophyta</taxon>
        <taxon>Magnoliopsida</taxon>
        <taxon>eudicotyledons</taxon>
        <taxon>Gunneridae</taxon>
        <taxon>Pentapetalae</taxon>
        <taxon>asterids</taxon>
        <taxon>lamiids</taxon>
        <taxon>Lamiales</taxon>
        <taxon>Orobanchaceae</taxon>
        <taxon>Rehmannieae</taxon>
        <taxon>Rehmannia</taxon>
    </lineage>
</organism>
<reference evidence="4 5" key="1">
    <citation type="journal article" date="2021" name="Comput. Struct. Biotechnol. J.">
        <title>De novo genome assembly of the potent medicinal plant Rehmannia glutinosa using nanopore technology.</title>
        <authorList>
            <person name="Ma L."/>
            <person name="Dong C."/>
            <person name="Song C."/>
            <person name="Wang X."/>
            <person name="Zheng X."/>
            <person name="Niu Y."/>
            <person name="Chen S."/>
            <person name="Feng W."/>
        </authorList>
    </citation>
    <scope>NUCLEOTIDE SEQUENCE [LARGE SCALE GENOMIC DNA]</scope>
    <source>
        <strain evidence="4">DH-2019</strain>
    </source>
</reference>
<evidence type="ECO:0000313" key="4">
    <source>
        <dbReference type="EMBL" id="KAK6120345.1"/>
    </source>
</evidence>
<evidence type="ECO:0000256" key="1">
    <source>
        <dbReference type="ARBA" id="ARBA00010609"/>
    </source>
</evidence>
<dbReference type="PANTHER" id="PTHR11709">
    <property type="entry name" value="MULTI-COPPER OXIDASE"/>
    <property type="match status" value="1"/>
</dbReference>
<dbReference type="Pfam" id="PF07731">
    <property type="entry name" value="Cu-oxidase_2"/>
    <property type="match status" value="1"/>
</dbReference>
<evidence type="ECO:0000259" key="3">
    <source>
        <dbReference type="Pfam" id="PF07731"/>
    </source>
</evidence>
<proteinExistence type="inferred from homology"/>
<dbReference type="PANTHER" id="PTHR11709:SF417">
    <property type="entry name" value="LACCASE-17"/>
    <property type="match status" value="1"/>
</dbReference>